<proteinExistence type="predicted"/>
<reference evidence="2" key="1">
    <citation type="journal article" date="2019" name="Int. J. Syst. Evol. Microbiol.">
        <title>The Global Catalogue of Microorganisms (GCM) 10K type strain sequencing project: providing services to taxonomists for standard genome sequencing and annotation.</title>
        <authorList>
            <consortium name="The Broad Institute Genomics Platform"/>
            <consortium name="The Broad Institute Genome Sequencing Center for Infectious Disease"/>
            <person name="Wu L."/>
            <person name="Ma J."/>
        </authorList>
    </citation>
    <scope>NUCLEOTIDE SEQUENCE [LARGE SCALE GENOMIC DNA]</scope>
    <source>
        <strain evidence="2">JCM 31037</strain>
    </source>
</reference>
<keyword evidence="2" id="KW-1185">Reference proteome</keyword>
<dbReference type="EMBL" id="JBHTMP010000080">
    <property type="protein sequence ID" value="MFD1325486.1"/>
    <property type="molecule type" value="Genomic_DNA"/>
</dbReference>
<name>A0ABW3YLV2_9ACTN</name>
<evidence type="ECO:0000313" key="2">
    <source>
        <dbReference type="Proteomes" id="UP001597260"/>
    </source>
</evidence>
<organism evidence="1 2">
    <name type="scientific">Micromonospora sonneratiae</name>
    <dbReference type="NCBI Taxonomy" id="1184706"/>
    <lineage>
        <taxon>Bacteria</taxon>
        <taxon>Bacillati</taxon>
        <taxon>Actinomycetota</taxon>
        <taxon>Actinomycetes</taxon>
        <taxon>Micromonosporales</taxon>
        <taxon>Micromonosporaceae</taxon>
        <taxon>Micromonospora</taxon>
    </lineage>
</organism>
<accession>A0ABW3YLV2</accession>
<gene>
    <name evidence="1" type="ORF">ACFQ4H_30820</name>
</gene>
<dbReference type="RefSeq" id="WP_377577913.1">
    <property type="nucleotide sequence ID" value="NZ_JBHTMP010000080.1"/>
</dbReference>
<protein>
    <submittedName>
        <fullName evidence="1">Uncharacterized protein</fullName>
    </submittedName>
</protein>
<sequence>MGISNVPEPLRRRAEEAARQPAIEVVRSFLGGHLADAETLDEVRNDLRRIAQTTVRGLRRDLAAIESILAEPAQPGVLAQLVAWDANWVLDDASDAAAAVFLRRLADLLSEVIAERQADGQR</sequence>
<dbReference type="Proteomes" id="UP001597260">
    <property type="component" value="Unassembled WGS sequence"/>
</dbReference>
<evidence type="ECO:0000313" key="1">
    <source>
        <dbReference type="EMBL" id="MFD1325486.1"/>
    </source>
</evidence>
<comment type="caution">
    <text evidence="1">The sequence shown here is derived from an EMBL/GenBank/DDBJ whole genome shotgun (WGS) entry which is preliminary data.</text>
</comment>